<gene>
    <name evidence="3" type="ORF">SAMN05428946_1004</name>
</gene>
<dbReference type="PANTHER" id="PTHR12526">
    <property type="entry name" value="GLYCOSYLTRANSFERASE"/>
    <property type="match status" value="1"/>
</dbReference>
<evidence type="ECO:0000259" key="2">
    <source>
        <dbReference type="Pfam" id="PF13477"/>
    </source>
</evidence>
<dbReference type="Pfam" id="PF00534">
    <property type="entry name" value="Glycos_transf_1"/>
    <property type="match status" value="1"/>
</dbReference>
<sequence length="383" mass="44414">MNEQKKILQICAIDLSADALLKPLIKRSMEEGFVVHTACSDQGRFAALRSEGMVMIDVPIAREINPISNMKSVMALYKLMKREKYDIVHVHTPVAALLGRMAAKLAGIKNIVYTAHGFYFHEEMTKKQYSLFFNIEKYAARWMTDWLLLQSREDYDLALESNFKSREKTIHLSNGVDIWKKFSPELFTEEDRQSLRRDLGLNEKDIIFSFIGRMVREKGVFELISAFKRVSKRHSNVKLLLIGGLPESERDLCSYQQLLKDLDYPSIKHLGFRTDTPELLSISDCFVLPSHREGLPRSIIEAMGMRKPIIASNIRGCREEVFQKENGFLFEKGNDKELEIMIERIVEDSEARESFGKRSREIVEQFFDEEKVLQKQINLFKTL</sequence>
<dbReference type="SUPFAM" id="SSF53756">
    <property type="entry name" value="UDP-Glycosyltransferase/glycogen phosphorylase"/>
    <property type="match status" value="1"/>
</dbReference>
<organism evidence="3 4">
    <name type="scientific">Edaphobacillus lindanitolerans</name>
    <dbReference type="NCBI Taxonomy" id="550447"/>
    <lineage>
        <taxon>Bacteria</taxon>
        <taxon>Bacillati</taxon>
        <taxon>Bacillota</taxon>
        <taxon>Bacilli</taxon>
        <taxon>Bacillales</taxon>
        <taxon>Bacillaceae</taxon>
        <taxon>Edaphobacillus</taxon>
    </lineage>
</organism>
<dbReference type="AlphaFoldDB" id="A0A1U7PL23"/>
<accession>A0A1U7PL23</accession>
<reference evidence="4" key="1">
    <citation type="submission" date="2017-01" db="EMBL/GenBank/DDBJ databases">
        <authorList>
            <person name="Varghese N."/>
            <person name="Submissions S."/>
        </authorList>
    </citation>
    <scope>NUCLEOTIDE SEQUENCE [LARGE SCALE GENOMIC DNA]</scope>
    <source>
        <strain evidence="4">MNA4</strain>
    </source>
</reference>
<dbReference type="InterPro" id="IPR001296">
    <property type="entry name" value="Glyco_trans_1"/>
</dbReference>
<keyword evidence="3" id="KW-0808">Transferase</keyword>
<dbReference type="STRING" id="550447.SAMN05428946_1004"/>
<dbReference type="InterPro" id="IPR028098">
    <property type="entry name" value="Glyco_trans_4-like_N"/>
</dbReference>
<evidence type="ECO:0000259" key="1">
    <source>
        <dbReference type="Pfam" id="PF00534"/>
    </source>
</evidence>
<dbReference type="GO" id="GO:0016757">
    <property type="term" value="F:glycosyltransferase activity"/>
    <property type="evidence" value="ECO:0007669"/>
    <property type="project" value="InterPro"/>
</dbReference>
<dbReference type="Pfam" id="PF13477">
    <property type="entry name" value="Glyco_trans_4_2"/>
    <property type="match status" value="1"/>
</dbReference>
<feature type="domain" description="Glycosyl transferase family 1" evidence="1">
    <location>
        <begin position="191"/>
        <end position="361"/>
    </location>
</feature>
<dbReference type="CDD" id="cd03808">
    <property type="entry name" value="GT4_CapM-like"/>
    <property type="match status" value="1"/>
</dbReference>
<name>A0A1U7PL23_9BACI</name>
<evidence type="ECO:0000313" key="4">
    <source>
        <dbReference type="Proteomes" id="UP000187550"/>
    </source>
</evidence>
<dbReference type="Gene3D" id="3.40.50.2000">
    <property type="entry name" value="Glycogen Phosphorylase B"/>
    <property type="match status" value="2"/>
</dbReference>
<proteinExistence type="predicted"/>
<evidence type="ECO:0000313" key="3">
    <source>
        <dbReference type="EMBL" id="SIT73596.1"/>
    </source>
</evidence>
<dbReference type="EMBL" id="FTPL01000001">
    <property type="protein sequence ID" value="SIT73596.1"/>
    <property type="molecule type" value="Genomic_DNA"/>
</dbReference>
<feature type="domain" description="Glycosyltransferase subfamily 4-like N-terminal" evidence="2">
    <location>
        <begin position="20"/>
        <end position="141"/>
    </location>
</feature>
<protein>
    <submittedName>
        <fullName evidence="3">Glycosyltransferase involved in cell wall bisynthesis</fullName>
    </submittedName>
</protein>
<keyword evidence="4" id="KW-1185">Reference proteome</keyword>
<dbReference type="Proteomes" id="UP000187550">
    <property type="component" value="Unassembled WGS sequence"/>
</dbReference>